<dbReference type="EMBL" id="ABYO01000059">
    <property type="protein sequence ID" value="EEI86869.1"/>
    <property type="molecule type" value="Genomic_DNA"/>
</dbReference>
<evidence type="ECO:0000313" key="1">
    <source>
        <dbReference type="EMBL" id="EEI86869.1"/>
    </source>
</evidence>
<protein>
    <submittedName>
        <fullName evidence="1">Uncharacterized protein</fullName>
    </submittedName>
</protein>
<sequence length="74" mass="8832">SSLFCRNRRSAKALLRAKLKFLHLKAVWKKYKRIEAGQRLAPTALFARRRIAFDVHVVPFEQEFDHFLFQQFAI</sequence>
<feature type="non-terminal residue" evidence="1">
    <location>
        <position position="74"/>
    </location>
</feature>
<reference evidence="1 2" key="1">
    <citation type="submission" date="2008-10" db="EMBL/GenBank/DDBJ databases">
        <authorList>
            <person name="Qin X."/>
            <person name="Bachman B."/>
            <person name="Battles P."/>
            <person name="Bell A."/>
            <person name="Bess C."/>
            <person name="Bickham C."/>
            <person name="Chaboub L."/>
            <person name="Chen D."/>
            <person name="Coyle M."/>
            <person name="Deiros D.R."/>
            <person name="Dinh H."/>
            <person name="Forbes L."/>
            <person name="Fowler G."/>
            <person name="Francisco L."/>
            <person name="Fu Q."/>
            <person name="Gubbala S."/>
            <person name="Hale W."/>
            <person name="Han Y."/>
            <person name="Hemphill L."/>
            <person name="Highlander S.K."/>
            <person name="Hirani K."/>
            <person name="Hogues M."/>
            <person name="Jackson L."/>
            <person name="Jakkamsetti A."/>
            <person name="Javaid M."/>
            <person name="Jiang H."/>
            <person name="Korchina V."/>
            <person name="Kovar C."/>
            <person name="Lara F."/>
            <person name="Lee S."/>
            <person name="Mata R."/>
            <person name="Mathew T."/>
            <person name="Moen C."/>
            <person name="Morales K."/>
            <person name="Munidasa M."/>
            <person name="Nazareth L."/>
            <person name="Ngo R."/>
            <person name="Nguyen L."/>
            <person name="Okwuonu G."/>
            <person name="Ongeri F."/>
            <person name="Patil S."/>
            <person name="Petrosino J."/>
            <person name="Pham C."/>
            <person name="Pham P."/>
            <person name="Pu L.-L."/>
            <person name="Puazo M."/>
            <person name="Raj R."/>
            <person name="Reid J."/>
            <person name="Rouhana J."/>
            <person name="Saada N."/>
            <person name="Shang Y."/>
            <person name="Simmons D."/>
            <person name="Thornton R."/>
            <person name="Warren J."/>
            <person name="Weissenberger G."/>
            <person name="Zhang J."/>
            <person name="Zhang L."/>
            <person name="Zhou C."/>
            <person name="Zhu D."/>
            <person name="Muzny D."/>
            <person name="Worley K."/>
            <person name="Gibbs R."/>
        </authorList>
    </citation>
    <scope>NUCLEOTIDE SEQUENCE [LARGE SCALE GENOMIC DNA]</scope>
    <source>
        <strain evidence="1 2">ATCC 51172</strain>
    </source>
</reference>
<dbReference type="HOGENOM" id="CLU_2693323_0_0_9"/>
<comment type="caution">
    <text evidence="1">The sequence shown here is derived from an EMBL/GenBank/DDBJ whole genome shotgun (WGS) entry which is preliminary data.</text>
</comment>
<organism evidence="1 2">
    <name type="scientific">Anaerococcus lactolyticus ATCC 51172</name>
    <dbReference type="NCBI Taxonomy" id="525254"/>
    <lineage>
        <taxon>Bacteria</taxon>
        <taxon>Bacillati</taxon>
        <taxon>Bacillota</taxon>
        <taxon>Tissierellia</taxon>
        <taxon>Tissierellales</taxon>
        <taxon>Peptoniphilaceae</taxon>
        <taxon>Anaerococcus</taxon>
    </lineage>
</organism>
<feature type="non-terminal residue" evidence="1">
    <location>
        <position position="1"/>
    </location>
</feature>
<name>C2BDZ7_9FIRM</name>
<proteinExistence type="predicted"/>
<evidence type="ECO:0000313" key="2">
    <source>
        <dbReference type="Proteomes" id="UP000005984"/>
    </source>
</evidence>
<accession>C2BDZ7</accession>
<keyword evidence="2" id="KW-1185">Reference proteome</keyword>
<dbReference type="AlphaFoldDB" id="C2BDZ7"/>
<dbReference type="Proteomes" id="UP000005984">
    <property type="component" value="Unassembled WGS sequence"/>
</dbReference>
<gene>
    <name evidence="1" type="ORF">HMPREF0072_0567</name>
</gene>